<sequence length="514" mass="55097">MDEIVLIGAGINGLVAAAELAVRGKKVRILERGPTPGGAVRTEELTLPGFRHDIAAMNLSMFAGSAFMAAHGDEMAKHGMEFVPIPRPFAQAMEPGDYLGVSTDLEETLATFHSETDKTTWKQMMSDFPAQAAVIGGLLGTPMRRGPLLKFLWKTWRQIGTAKMLETMRFLLTSPRAWLEDTFEDLRLRTALSTWGLHIDFAPDIAGGAIFPYLEGMAGQAMGMVIGKGGADVATRALVSMIEAHGGRIDCDTEVTEILHADGQVTGVIAKDEKIETSTIIASLAPKHLLRLIGGSSGNARYDQGLAKFRHAPGTMMVHLALDAPVPWIAEALQDYAYVHIGRSIDTAAATYTQAMAGLLPETPLLVVGQPSLFDPTRAPEGKHTLWVQARVLPAEIKGDAKGEISAKNWDEAKEAMAERVLDLIEEQAPGFRSHILARHVVSPLDLETENPNLVGGDQVCGSHHLTQNFLFRPVAGFADGHTPIKGLSLIGAASWPGAGTGAGSGHFASQMIK</sequence>
<name>A0A2T5HV35_9RHOB</name>
<dbReference type="PANTHER" id="PTHR10668">
    <property type="entry name" value="PHYTOENE DEHYDROGENASE"/>
    <property type="match status" value="1"/>
</dbReference>
<comment type="caution">
    <text evidence="1">The sequence shown here is derived from an EMBL/GenBank/DDBJ whole genome shotgun (WGS) entry which is preliminary data.</text>
</comment>
<gene>
    <name evidence="1" type="ORF">C8N42_102258</name>
</gene>
<protein>
    <submittedName>
        <fullName evidence="1">Phytoene dehydrogenase-like protein</fullName>
    </submittedName>
</protein>
<evidence type="ECO:0000313" key="1">
    <source>
        <dbReference type="EMBL" id="PTQ75338.1"/>
    </source>
</evidence>
<dbReference type="AlphaFoldDB" id="A0A2T5HV35"/>
<organism evidence="1 2">
    <name type="scientific">Celeribacter persicus</name>
    <dbReference type="NCBI Taxonomy" id="1651082"/>
    <lineage>
        <taxon>Bacteria</taxon>
        <taxon>Pseudomonadati</taxon>
        <taxon>Pseudomonadota</taxon>
        <taxon>Alphaproteobacteria</taxon>
        <taxon>Rhodobacterales</taxon>
        <taxon>Roseobacteraceae</taxon>
        <taxon>Celeribacter</taxon>
    </lineage>
</organism>
<proteinExistence type="predicted"/>
<accession>A0A2T5HV35</accession>
<dbReference type="InterPro" id="IPR036188">
    <property type="entry name" value="FAD/NAD-bd_sf"/>
</dbReference>
<reference evidence="1 2" key="1">
    <citation type="submission" date="2018-04" db="EMBL/GenBank/DDBJ databases">
        <title>Genomic Encyclopedia of Archaeal and Bacterial Type Strains, Phase II (KMG-II): from individual species to whole genera.</title>
        <authorList>
            <person name="Goeker M."/>
        </authorList>
    </citation>
    <scope>NUCLEOTIDE SEQUENCE [LARGE SCALE GENOMIC DNA]</scope>
    <source>
        <strain evidence="1 2">DSM 100434</strain>
    </source>
</reference>
<evidence type="ECO:0000313" key="2">
    <source>
        <dbReference type="Proteomes" id="UP000244077"/>
    </source>
</evidence>
<dbReference type="Pfam" id="PF13450">
    <property type="entry name" value="NAD_binding_8"/>
    <property type="match status" value="1"/>
</dbReference>
<dbReference type="Gene3D" id="3.50.50.60">
    <property type="entry name" value="FAD/NAD(P)-binding domain"/>
    <property type="match status" value="1"/>
</dbReference>
<dbReference type="RefSeq" id="WP_170109198.1">
    <property type="nucleotide sequence ID" value="NZ_QAOH01000002.1"/>
</dbReference>
<dbReference type="EMBL" id="QAOH01000002">
    <property type="protein sequence ID" value="PTQ75338.1"/>
    <property type="molecule type" value="Genomic_DNA"/>
</dbReference>
<keyword evidence="2" id="KW-1185">Reference proteome</keyword>
<dbReference type="Proteomes" id="UP000244077">
    <property type="component" value="Unassembled WGS sequence"/>
</dbReference>
<dbReference type="Gene3D" id="3.90.660.50">
    <property type="match status" value="1"/>
</dbReference>
<dbReference type="SUPFAM" id="SSF51905">
    <property type="entry name" value="FAD/NAD(P)-binding domain"/>
    <property type="match status" value="1"/>
</dbReference>
<dbReference type="PANTHER" id="PTHR10668:SF105">
    <property type="entry name" value="DEHYDROGENASE-RELATED"/>
    <property type="match status" value="1"/>
</dbReference>